<sequence length="138" mass="15458">MRVFRRHASPTAVRLAQWLTTTPLELPVMQHLQRAMLPDSGPDALAEVLLGGLLTRVEREPEGGLAYAFREGVWDELHHRLDPGDADRALNHLSRYVERRWGRTARNFPAMAVAYLSGTVDPPGPPDGLDDPLLREFA</sequence>
<evidence type="ECO:0000313" key="1">
    <source>
        <dbReference type="EMBL" id="NEE21414.1"/>
    </source>
</evidence>
<proteinExistence type="predicted"/>
<organism evidence="1">
    <name type="scientific">Streptomyces sp. SID7499</name>
    <dbReference type="NCBI Taxonomy" id="2706086"/>
    <lineage>
        <taxon>Bacteria</taxon>
        <taxon>Bacillati</taxon>
        <taxon>Actinomycetota</taxon>
        <taxon>Actinomycetes</taxon>
        <taxon>Kitasatosporales</taxon>
        <taxon>Streptomycetaceae</taxon>
        <taxon>Streptomyces</taxon>
    </lineage>
</organism>
<dbReference type="AlphaFoldDB" id="A0A6G3XUU0"/>
<reference evidence="1" key="1">
    <citation type="submission" date="2020-01" db="EMBL/GenBank/DDBJ databases">
        <title>Insect and environment-associated Actinomycetes.</title>
        <authorList>
            <person name="Currrie C."/>
            <person name="Chevrette M."/>
            <person name="Carlson C."/>
            <person name="Stubbendieck R."/>
            <person name="Wendt-Pienkowski E."/>
        </authorList>
    </citation>
    <scope>NUCLEOTIDE SEQUENCE</scope>
    <source>
        <strain evidence="1">SID7499</strain>
    </source>
</reference>
<comment type="caution">
    <text evidence="1">The sequence shown here is derived from an EMBL/GenBank/DDBJ whole genome shotgun (WGS) entry which is preliminary data.</text>
</comment>
<dbReference type="EMBL" id="JAAGMN010009077">
    <property type="protein sequence ID" value="NEE21414.1"/>
    <property type="molecule type" value="Genomic_DNA"/>
</dbReference>
<accession>A0A6G3XUU0</accession>
<gene>
    <name evidence="1" type="ORF">G3M58_85010</name>
</gene>
<protein>
    <submittedName>
        <fullName evidence="1">Metallophosphoesterase</fullName>
    </submittedName>
</protein>
<feature type="non-terminal residue" evidence="1">
    <location>
        <position position="138"/>
    </location>
</feature>
<name>A0A6G3XUU0_9ACTN</name>